<dbReference type="SUPFAM" id="SSF50494">
    <property type="entry name" value="Trypsin-like serine proteases"/>
    <property type="match status" value="1"/>
</dbReference>
<dbReference type="PANTHER" id="PTHR15462">
    <property type="entry name" value="SERINE PROTEASE"/>
    <property type="match status" value="1"/>
</dbReference>
<dbReference type="Proteomes" id="UP000306628">
    <property type="component" value="Unassembled WGS sequence"/>
</dbReference>
<dbReference type="RefSeq" id="WP_138692341.1">
    <property type="nucleotide sequence ID" value="NZ_JBHSAZ010000012.1"/>
</dbReference>
<dbReference type="Pfam" id="PF00089">
    <property type="entry name" value="Trypsin"/>
    <property type="match status" value="1"/>
</dbReference>
<evidence type="ECO:0000313" key="6">
    <source>
        <dbReference type="Proteomes" id="UP000306628"/>
    </source>
</evidence>
<feature type="signal peptide" evidence="3">
    <location>
        <begin position="1"/>
        <end position="29"/>
    </location>
</feature>
<dbReference type="EMBL" id="VCKX01000082">
    <property type="protein sequence ID" value="TMR31545.1"/>
    <property type="molecule type" value="Genomic_DNA"/>
</dbReference>
<organism evidence="5 6">
    <name type="scientific">Nonomuraea zeae</name>
    <dbReference type="NCBI Taxonomy" id="1642303"/>
    <lineage>
        <taxon>Bacteria</taxon>
        <taxon>Bacillati</taxon>
        <taxon>Actinomycetota</taxon>
        <taxon>Actinomycetes</taxon>
        <taxon>Streptosporangiales</taxon>
        <taxon>Streptosporangiaceae</taxon>
        <taxon>Nonomuraea</taxon>
    </lineage>
</organism>
<feature type="chain" id="PRO_5024375219" evidence="3">
    <location>
        <begin position="30"/>
        <end position="394"/>
    </location>
</feature>
<evidence type="ECO:0000256" key="1">
    <source>
        <dbReference type="ARBA" id="ARBA00022729"/>
    </source>
</evidence>
<keyword evidence="5" id="KW-0645">Protease</keyword>
<dbReference type="InterPro" id="IPR001254">
    <property type="entry name" value="Trypsin_dom"/>
</dbReference>
<evidence type="ECO:0000256" key="3">
    <source>
        <dbReference type="SAM" id="SignalP"/>
    </source>
</evidence>
<dbReference type="InterPro" id="IPR009003">
    <property type="entry name" value="Peptidase_S1_PA"/>
</dbReference>
<evidence type="ECO:0000259" key="4">
    <source>
        <dbReference type="Pfam" id="PF00089"/>
    </source>
</evidence>
<keyword evidence="6" id="KW-1185">Reference proteome</keyword>
<reference evidence="5 6" key="1">
    <citation type="submission" date="2019-05" db="EMBL/GenBank/DDBJ databases">
        <title>Draft genome sequence of Nonomuraea zeae DSM 100528.</title>
        <authorList>
            <person name="Saricaoglu S."/>
            <person name="Isik K."/>
        </authorList>
    </citation>
    <scope>NUCLEOTIDE SEQUENCE [LARGE SCALE GENOMIC DNA]</scope>
    <source>
        <strain evidence="5 6">DSM 100528</strain>
    </source>
</reference>
<dbReference type="PANTHER" id="PTHR15462:SF8">
    <property type="entry name" value="SERINE PROTEASE"/>
    <property type="match status" value="1"/>
</dbReference>
<sequence>MIPRARHLVAAALSSALLILPAWTGVANATTTATTTAGSAATTTTGSATAAASKVYAVPLAKTAADVKKVADYWKPDRLKQAAPATPGAQASSTPSSAGGAAGPGAPVTSAASAASAASVAAAAKRTAAQIAAPALPRKGRIAKTIGKVFFRFGDKEYWCSASAVTARNRSVVATAGHCAYDPRQAKAAEYWIFVPNPGENGETPDGIYVGAAISMHEDWSGKGDYDYDYAFVTVHRGFVWTPKDGSYVMQDVGRLQDNVGGQGLELNRKPGTYTVSAWGYPAGAQPDGSHPFDGKKLWLCEEGATRWTVAPSLDLQKGVQLMACDFSPGASGGPWLIGYDQTRKLGSLNGVNSLTWNRDAKGWYDAVSSPYFDTTTGDVYKRAAAQTTPANVT</sequence>
<proteinExistence type="predicted"/>
<gene>
    <name evidence="5" type="ORF">ETD85_25660</name>
</gene>
<keyword evidence="1 3" id="KW-0732">Signal</keyword>
<comment type="caution">
    <text evidence="5">The sequence shown here is derived from an EMBL/GenBank/DDBJ whole genome shotgun (WGS) entry which is preliminary data.</text>
</comment>
<keyword evidence="5" id="KW-0378">Hydrolase</keyword>
<dbReference type="Gene3D" id="2.40.10.10">
    <property type="entry name" value="Trypsin-like serine proteases"/>
    <property type="match status" value="2"/>
</dbReference>
<dbReference type="OrthoDB" id="3507155at2"/>
<dbReference type="GO" id="GO:0006508">
    <property type="term" value="P:proteolysis"/>
    <property type="evidence" value="ECO:0007669"/>
    <property type="project" value="UniProtKB-KW"/>
</dbReference>
<protein>
    <submittedName>
        <fullName evidence="5">Trypsin-like serine protease</fullName>
    </submittedName>
</protein>
<evidence type="ECO:0000313" key="5">
    <source>
        <dbReference type="EMBL" id="TMR31545.1"/>
    </source>
</evidence>
<feature type="region of interest" description="Disordered" evidence="2">
    <location>
        <begin position="81"/>
        <end position="105"/>
    </location>
</feature>
<dbReference type="AlphaFoldDB" id="A0A5S4GEZ0"/>
<dbReference type="InterPro" id="IPR050966">
    <property type="entry name" value="Glutamyl_endopeptidase"/>
</dbReference>
<feature type="compositionally biased region" description="Low complexity" evidence="2">
    <location>
        <begin position="82"/>
        <end position="105"/>
    </location>
</feature>
<accession>A0A5S4GEZ0</accession>
<evidence type="ECO:0000256" key="2">
    <source>
        <dbReference type="SAM" id="MobiDB-lite"/>
    </source>
</evidence>
<dbReference type="GO" id="GO:0004252">
    <property type="term" value="F:serine-type endopeptidase activity"/>
    <property type="evidence" value="ECO:0007669"/>
    <property type="project" value="InterPro"/>
</dbReference>
<name>A0A5S4GEZ0_9ACTN</name>
<feature type="domain" description="Peptidase S1" evidence="4">
    <location>
        <begin position="149"/>
        <end position="356"/>
    </location>
</feature>
<dbReference type="InterPro" id="IPR043504">
    <property type="entry name" value="Peptidase_S1_PA_chymotrypsin"/>
</dbReference>